<dbReference type="Gene3D" id="2.60.120.650">
    <property type="entry name" value="Cupin"/>
    <property type="match status" value="1"/>
</dbReference>
<evidence type="ECO:0000256" key="1">
    <source>
        <dbReference type="SAM" id="MobiDB-lite"/>
    </source>
</evidence>
<name>A0ABD3M854_9STRA</name>
<organism evidence="3 4">
    <name type="scientific">Discostella pseudostelligera</name>
    <dbReference type="NCBI Taxonomy" id="259834"/>
    <lineage>
        <taxon>Eukaryota</taxon>
        <taxon>Sar</taxon>
        <taxon>Stramenopiles</taxon>
        <taxon>Ochrophyta</taxon>
        <taxon>Bacillariophyta</taxon>
        <taxon>Coscinodiscophyceae</taxon>
        <taxon>Thalassiosirophycidae</taxon>
        <taxon>Stephanodiscales</taxon>
        <taxon>Stephanodiscaceae</taxon>
        <taxon>Discostella</taxon>
    </lineage>
</organism>
<dbReference type="InterPro" id="IPR003347">
    <property type="entry name" value="JmjC_dom"/>
</dbReference>
<sequence length="848" mass="96495">MAAATTAHVHHRYLDAEERYEIFVVKAAERPHLLHWTSGPGDSTKQWPPPSGGVDDYGGSDAAEEEGHDEKKIDDDRQSSHYSHASLPPPLTDGCDIPGWRSQRIAPGMNPNHRSYLIQPQQQQPSLALDHDNNNDTCYNENATTNNDNDNEDIIDIEYPLNGSLNIGAGSSLTRLESQFPFISSSLYYATRINHNYQHHRQYCWWYHAKQQFRSTRSSRIGGQMASTIEYEEAKRMVDNYDIISTTLNNHHRQQQRRPRQITYFVKEYEIKNRPVKIVGATEGWLAMPSYSFDDTTIARLDRLPAQVHDINDNNSINNDASTLWRDVGDKSLLFHGGGKGGWTFANLLSRFGNISFRFSDTHGEMMSLSTYAKYITNPEGLLDDSPLGIYDSEFGEDEGSPISELLTEYSVPECFSRDLFDFVDDVNEDDNRNVHDDDFEDERNDDHHTSTTATRSTTPRRPPYRWILVGPERSGTGMHVDPLWTNAWVTVLQGQKQWLLFPPETPYTSIGMIEGSPQIPSSIWFRDYYDVVTSPSWPKQYQPVEVLQNPGETVFVPAGWPHLVLNLELTVAVTHNYASEYGPHFDRMWEEVVRDEPDFAYNTASSHHLTTKTTDESSPADGGDWRQRWELSKVFHRLEGGSGNNDDSSSSWKVIDWKHPFSIDEESSFTCTWTHFQSYLSGESAPMCVHDNDIVSNFIKSNRRWRDCDLLPVLWNNNNGVNNNHDDDKSVVYVEIGANIGSCVMEMLLSTNASIVAFEPHPRNLYNIKKTVSVLDETYQNRLALFPVGLGNASMTSTIYSGSDNLGNSVIGQIIRDYPNQAFEERNQFTVNVERLDSILVSNKLKV</sequence>
<comment type="caution">
    <text evidence="3">The sequence shown here is derived from an EMBL/GenBank/DDBJ whole genome shotgun (WGS) entry which is preliminary data.</text>
</comment>
<dbReference type="Pfam" id="PF02373">
    <property type="entry name" value="JmjC"/>
    <property type="match status" value="1"/>
</dbReference>
<feature type="domain" description="JmjC" evidence="2">
    <location>
        <begin position="401"/>
        <end position="595"/>
    </location>
</feature>
<evidence type="ECO:0000259" key="2">
    <source>
        <dbReference type="PROSITE" id="PS51184"/>
    </source>
</evidence>
<dbReference type="EMBL" id="JALLBG020000196">
    <property type="protein sequence ID" value="KAL3759913.1"/>
    <property type="molecule type" value="Genomic_DNA"/>
</dbReference>
<feature type="region of interest" description="Disordered" evidence="1">
    <location>
        <begin position="35"/>
        <end position="100"/>
    </location>
</feature>
<protein>
    <recommendedName>
        <fullName evidence="2">JmjC domain-containing protein</fullName>
    </recommendedName>
</protein>
<dbReference type="PROSITE" id="PS51184">
    <property type="entry name" value="JMJC"/>
    <property type="match status" value="1"/>
</dbReference>
<feature type="compositionally biased region" description="Low complexity" evidence="1">
    <location>
        <begin position="451"/>
        <end position="460"/>
    </location>
</feature>
<dbReference type="Gene3D" id="3.40.50.150">
    <property type="entry name" value="Vaccinia Virus protein VP39"/>
    <property type="match status" value="1"/>
</dbReference>
<dbReference type="PANTHER" id="PTHR12480">
    <property type="entry name" value="ARGININE DEMETHYLASE AND LYSYL-HYDROXYLASE JMJD"/>
    <property type="match status" value="1"/>
</dbReference>
<feature type="compositionally biased region" description="Basic and acidic residues" evidence="1">
    <location>
        <begin position="68"/>
        <end position="79"/>
    </location>
</feature>
<accession>A0ABD3M854</accession>
<dbReference type="SUPFAM" id="SSF51197">
    <property type="entry name" value="Clavaminate synthase-like"/>
    <property type="match status" value="1"/>
</dbReference>
<evidence type="ECO:0000313" key="4">
    <source>
        <dbReference type="Proteomes" id="UP001530293"/>
    </source>
</evidence>
<dbReference type="SUPFAM" id="SSF53335">
    <property type="entry name" value="S-adenosyl-L-methionine-dependent methyltransferases"/>
    <property type="match status" value="1"/>
</dbReference>
<dbReference type="InterPro" id="IPR029063">
    <property type="entry name" value="SAM-dependent_MTases_sf"/>
</dbReference>
<feature type="region of interest" description="Disordered" evidence="1">
    <location>
        <begin position="432"/>
        <end position="462"/>
    </location>
</feature>
<proteinExistence type="predicted"/>
<dbReference type="Proteomes" id="UP001530293">
    <property type="component" value="Unassembled WGS sequence"/>
</dbReference>
<gene>
    <name evidence="3" type="ORF">ACHAWU_007657</name>
</gene>
<dbReference type="AlphaFoldDB" id="A0ABD3M854"/>
<keyword evidence="4" id="KW-1185">Reference proteome</keyword>
<dbReference type="InterPro" id="IPR050910">
    <property type="entry name" value="JMJD6_ArgDemeth/LysHydrox"/>
</dbReference>
<evidence type="ECO:0000313" key="3">
    <source>
        <dbReference type="EMBL" id="KAL3759913.1"/>
    </source>
</evidence>
<reference evidence="3 4" key="1">
    <citation type="submission" date="2024-10" db="EMBL/GenBank/DDBJ databases">
        <title>Updated reference genomes for cyclostephanoid diatoms.</title>
        <authorList>
            <person name="Roberts W.R."/>
            <person name="Alverson A.J."/>
        </authorList>
    </citation>
    <scope>NUCLEOTIDE SEQUENCE [LARGE SCALE GENOMIC DNA]</scope>
    <source>
        <strain evidence="3 4">AJA232-27</strain>
    </source>
</reference>
<dbReference type="SMART" id="SM00558">
    <property type="entry name" value="JmjC"/>
    <property type="match status" value="1"/>
</dbReference>